<gene>
    <name evidence="1" type="ORF">Tci_701942</name>
</gene>
<proteinExistence type="predicted"/>
<organism evidence="1">
    <name type="scientific">Tanacetum cinerariifolium</name>
    <name type="common">Dalmatian daisy</name>
    <name type="synonym">Chrysanthemum cinerariifolium</name>
    <dbReference type="NCBI Taxonomy" id="118510"/>
    <lineage>
        <taxon>Eukaryota</taxon>
        <taxon>Viridiplantae</taxon>
        <taxon>Streptophyta</taxon>
        <taxon>Embryophyta</taxon>
        <taxon>Tracheophyta</taxon>
        <taxon>Spermatophyta</taxon>
        <taxon>Magnoliopsida</taxon>
        <taxon>eudicotyledons</taxon>
        <taxon>Gunneridae</taxon>
        <taxon>Pentapetalae</taxon>
        <taxon>asterids</taxon>
        <taxon>campanulids</taxon>
        <taxon>Asterales</taxon>
        <taxon>Asteraceae</taxon>
        <taxon>Asteroideae</taxon>
        <taxon>Anthemideae</taxon>
        <taxon>Anthemidinae</taxon>
        <taxon>Tanacetum</taxon>
    </lineage>
</organism>
<dbReference type="AlphaFoldDB" id="A0A699LA17"/>
<dbReference type="GO" id="GO:0003964">
    <property type="term" value="F:RNA-directed DNA polymerase activity"/>
    <property type="evidence" value="ECO:0007669"/>
    <property type="project" value="UniProtKB-KW"/>
</dbReference>
<accession>A0A699LA17</accession>
<keyword evidence="1" id="KW-0695">RNA-directed DNA polymerase</keyword>
<keyword evidence="1" id="KW-0808">Transferase</keyword>
<protein>
    <submittedName>
        <fullName evidence="1">Putative reverse transcriptase, RNA-dependent DNA polymerase</fullName>
    </submittedName>
</protein>
<reference evidence="1" key="1">
    <citation type="journal article" date="2019" name="Sci. Rep.">
        <title>Draft genome of Tanacetum cinerariifolium, the natural source of mosquito coil.</title>
        <authorList>
            <person name="Yamashiro T."/>
            <person name="Shiraishi A."/>
            <person name="Satake H."/>
            <person name="Nakayama K."/>
        </authorList>
    </citation>
    <scope>NUCLEOTIDE SEQUENCE</scope>
</reference>
<comment type="caution">
    <text evidence="1">The sequence shown here is derived from an EMBL/GenBank/DDBJ whole genome shotgun (WGS) entry which is preliminary data.</text>
</comment>
<name>A0A699LA17_TANCI</name>
<dbReference type="EMBL" id="BKCJ010596440">
    <property type="protein sequence ID" value="GFB29971.1"/>
    <property type="molecule type" value="Genomic_DNA"/>
</dbReference>
<evidence type="ECO:0000313" key="1">
    <source>
        <dbReference type="EMBL" id="GFB29971.1"/>
    </source>
</evidence>
<keyword evidence="1" id="KW-0548">Nucleotidyltransferase</keyword>
<sequence length="197" mass="22110">MFTPVSAIESICVYLDGSIPVNAATLLNADLPIDPLMPDLEDTADIGIFDDVYDDREVAALTRREEQITKIIRTTYLLVFSHNKNPKRWQALTDPSWIEAMQEELLIEAIGLFFDYASFMGFIVYQMDVKSAFLYGIVKKDVSMIGSLMYLTASRKSTTGGCQFLRKRLISWQCKKQTVVANSTTKAKYVAAASCYG</sequence>